<evidence type="ECO:0000256" key="9">
    <source>
        <dbReference type="ARBA" id="ARBA00031306"/>
    </source>
</evidence>
<evidence type="ECO:0000313" key="14">
    <source>
        <dbReference type="Proteomes" id="UP000242258"/>
    </source>
</evidence>
<evidence type="ECO:0000256" key="7">
    <source>
        <dbReference type="ARBA" id="ARBA00022827"/>
    </source>
</evidence>
<evidence type="ECO:0000256" key="11">
    <source>
        <dbReference type="PIRNR" id="PIRNR006268"/>
    </source>
</evidence>
<dbReference type="AlphaFoldDB" id="A0A1E7QAN2"/>
<dbReference type="Gene3D" id="3.10.520.10">
    <property type="entry name" value="ApbE-like domains"/>
    <property type="match status" value="1"/>
</dbReference>
<keyword evidence="7 11" id="KW-0274">FAD</keyword>
<keyword evidence="14" id="KW-1185">Reference proteome</keyword>
<reference evidence="14" key="1">
    <citation type="submission" date="2016-09" db="EMBL/GenBank/DDBJ databases">
        <authorList>
            <person name="Wan X."/>
            <person name="Hou S."/>
        </authorList>
    </citation>
    <scope>NUCLEOTIDE SEQUENCE [LARGE SCALE GENOMIC DNA]</scope>
    <source>
        <strain evidence="14">KH87</strain>
    </source>
</reference>
<evidence type="ECO:0000256" key="2">
    <source>
        <dbReference type="ARBA" id="ARBA00011955"/>
    </source>
</evidence>
<keyword evidence="4 11" id="KW-0285">Flavoprotein</keyword>
<evidence type="ECO:0000313" key="13">
    <source>
        <dbReference type="EMBL" id="OEY71103.1"/>
    </source>
</evidence>
<keyword evidence="6 11" id="KW-0479">Metal-binding</keyword>
<dbReference type="Pfam" id="PF02424">
    <property type="entry name" value="ApbE"/>
    <property type="match status" value="1"/>
</dbReference>
<dbReference type="SUPFAM" id="SSF143631">
    <property type="entry name" value="ApbE-like"/>
    <property type="match status" value="1"/>
</dbReference>
<dbReference type="EC" id="2.7.1.180" evidence="2 11"/>
<comment type="cofactor">
    <cofactor evidence="12">
        <name>Mg(2+)</name>
        <dbReference type="ChEBI" id="CHEBI:18420"/>
    </cofactor>
    <cofactor evidence="12">
        <name>Mn(2+)</name>
        <dbReference type="ChEBI" id="CHEBI:29035"/>
    </cofactor>
    <text evidence="12">Magnesium. Can also use manganese.</text>
</comment>
<accession>A0A1E7QAN2</accession>
<evidence type="ECO:0000256" key="6">
    <source>
        <dbReference type="ARBA" id="ARBA00022723"/>
    </source>
</evidence>
<dbReference type="InterPro" id="IPR003374">
    <property type="entry name" value="ApbE-like_sf"/>
</dbReference>
<comment type="catalytic activity">
    <reaction evidence="10 11">
        <text>L-threonyl-[protein] + FAD = FMN-L-threonyl-[protein] + AMP + H(+)</text>
        <dbReference type="Rhea" id="RHEA:36847"/>
        <dbReference type="Rhea" id="RHEA-COMP:11060"/>
        <dbReference type="Rhea" id="RHEA-COMP:11061"/>
        <dbReference type="ChEBI" id="CHEBI:15378"/>
        <dbReference type="ChEBI" id="CHEBI:30013"/>
        <dbReference type="ChEBI" id="CHEBI:57692"/>
        <dbReference type="ChEBI" id="CHEBI:74257"/>
        <dbReference type="ChEBI" id="CHEBI:456215"/>
        <dbReference type="EC" id="2.7.1.180"/>
    </reaction>
</comment>
<keyword evidence="5 11" id="KW-0808">Transferase</keyword>
<dbReference type="PANTHER" id="PTHR30040">
    <property type="entry name" value="THIAMINE BIOSYNTHESIS LIPOPROTEIN APBE"/>
    <property type="match status" value="1"/>
</dbReference>
<evidence type="ECO:0000256" key="1">
    <source>
        <dbReference type="ARBA" id="ARBA00008282"/>
    </source>
</evidence>
<name>A0A1E7QAN2_9GAMM</name>
<comment type="caution">
    <text evidence="13">The sequence shown here is derived from an EMBL/GenBank/DDBJ whole genome shotgun (WGS) entry which is preliminary data.</text>
</comment>
<evidence type="ECO:0000256" key="12">
    <source>
        <dbReference type="PIRSR" id="PIRSR006268-2"/>
    </source>
</evidence>
<protein>
    <recommendedName>
        <fullName evidence="3 11">FAD:protein FMN transferase</fullName>
        <ecNumber evidence="2 11">2.7.1.180</ecNumber>
    </recommendedName>
    <alternativeName>
        <fullName evidence="9 11">Flavin transferase</fullName>
    </alternativeName>
</protein>
<dbReference type="PANTHER" id="PTHR30040:SF2">
    <property type="entry name" value="FAD:PROTEIN FMN TRANSFERASE"/>
    <property type="match status" value="1"/>
</dbReference>
<evidence type="ECO:0000256" key="5">
    <source>
        <dbReference type="ARBA" id="ARBA00022679"/>
    </source>
</evidence>
<dbReference type="STRING" id="1628148.BI198_13630"/>
<dbReference type="GO" id="GO:0046872">
    <property type="term" value="F:metal ion binding"/>
    <property type="evidence" value="ECO:0007669"/>
    <property type="project" value="UniProtKB-UniRule"/>
</dbReference>
<evidence type="ECO:0000256" key="10">
    <source>
        <dbReference type="ARBA" id="ARBA00048540"/>
    </source>
</evidence>
<comment type="similarity">
    <text evidence="1 11">Belongs to the ApbE family.</text>
</comment>
<proteinExistence type="inferred from homology"/>
<dbReference type="GO" id="GO:0016740">
    <property type="term" value="F:transferase activity"/>
    <property type="evidence" value="ECO:0007669"/>
    <property type="project" value="UniProtKB-UniRule"/>
</dbReference>
<evidence type="ECO:0000256" key="3">
    <source>
        <dbReference type="ARBA" id="ARBA00016337"/>
    </source>
</evidence>
<dbReference type="PIRSF" id="PIRSF006268">
    <property type="entry name" value="ApbE"/>
    <property type="match status" value="1"/>
</dbReference>
<dbReference type="InterPro" id="IPR024932">
    <property type="entry name" value="ApbE"/>
</dbReference>
<dbReference type="Proteomes" id="UP000242258">
    <property type="component" value="Unassembled WGS sequence"/>
</dbReference>
<evidence type="ECO:0000256" key="8">
    <source>
        <dbReference type="ARBA" id="ARBA00022842"/>
    </source>
</evidence>
<keyword evidence="8 11" id="KW-0460">Magnesium</keyword>
<gene>
    <name evidence="13" type="ORF">BI198_13630</name>
</gene>
<organism evidence="13 14">
    <name type="scientific">Rheinheimera salexigens</name>
    <dbReference type="NCBI Taxonomy" id="1628148"/>
    <lineage>
        <taxon>Bacteria</taxon>
        <taxon>Pseudomonadati</taxon>
        <taxon>Pseudomonadota</taxon>
        <taxon>Gammaproteobacteria</taxon>
        <taxon>Chromatiales</taxon>
        <taxon>Chromatiaceae</taxon>
        <taxon>Rheinheimera</taxon>
    </lineage>
</organism>
<sequence>MGTAAYVELWSKDPASADALIKQVQAEFERINQLMSPYIASSELSILNAKASSESISVSPELFQLLQRAAEISTVTKGAFDITFASVGFYYDYRQHKKPDASQLQQAKQLINYNSVLLTAPNQVRYAKQGVKVDLGGIAKGYAVEQAIQLLAKAGVKHALVTAGGDTRLLGDKLGFPWLVAIKHPRQEDRYAAQLPLIDTAISTSGDYERYFIEDGVRYHHIIDPSTGKSSTGLLSVSVIGADTTYTDALSTSLFVLGLQQGMQLIETLADYEAIFIDENKNMHFSSGLAQD</sequence>
<dbReference type="EMBL" id="MKEK01000001">
    <property type="protein sequence ID" value="OEY71103.1"/>
    <property type="molecule type" value="Genomic_DNA"/>
</dbReference>
<feature type="binding site" evidence="12">
    <location>
        <position position="248"/>
    </location>
    <ligand>
        <name>Mg(2+)</name>
        <dbReference type="ChEBI" id="CHEBI:18420"/>
    </ligand>
</feature>
<feature type="binding site" evidence="12">
    <location>
        <position position="137"/>
    </location>
    <ligand>
        <name>Mg(2+)</name>
        <dbReference type="ChEBI" id="CHEBI:18420"/>
    </ligand>
</feature>
<feature type="binding site" evidence="12">
    <location>
        <position position="252"/>
    </location>
    <ligand>
        <name>Mg(2+)</name>
        <dbReference type="ChEBI" id="CHEBI:18420"/>
    </ligand>
</feature>
<evidence type="ECO:0000256" key="4">
    <source>
        <dbReference type="ARBA" id="ARBA00022630"/>
    </source>
</evidence>